<protein>
    <submittedName>
        <fullName evidence="1">Uncharacterized protein</fullName>
    </submittedName>
</protein>
<dbReference type="EMBL" id="LAVV01006514">
    <property type="protein sequence ID" value="KNZ59536.1"/>
    <property type="molecule type" value="Genomic_DNA"/>
</dbReference>
<name>A0A0L6VFH0_9BASI</name>
<dbReference type="AlphaFoldDB" id="A0A0L6VFH0"/>
<evidence type="ECO:0000313" key="2">
    <source>
        <dbReference type="Proteomes" id="UP000037035"/>
    </source>
</evidence>
<sequence>MMRGGSCRSQKSAADEMESIFRAFVGLSRLTFCGRGIRRQFGFGGVSGHQRRIMRTRVALEGAAGGKTGWWSAGGSRGCAAGLRHKADTGAVKSGQCYREWRLAGDLGVRELNGSGEEFWGGAKLWVGSCESFGYRRGGVFVHHHQKAEHSQSLSRLQCAKSGNKGVFVIEHSQSLSRLQCAKSGNKGVETKGYSTQHTLEKDTQLPTETGFLSTTVKGLYIAGLFLRYQSLKCVIAFGLRNVKLSLVECCVSFLFKAEPDLFLKVGNPIQKILSFIKHCIIQVPQDTKYPIHKIQSKIWTKNGVKCTFLSLKNEFWAKQASLGGDGLEGETEFICMLQVQVHLNDFAADTPNFFRNLLSFTRKRRCENFITCGIAVIITNVNHADWLVVTYDPCARSELSCHTIYRSFMHDELISFGCNWLPFDACWPINVFPSARIRGPFRALVILIKKNENSQTTRSQTRRIVIYKNKTGRSVWKYTMMVGFYQGMERLITLYFLRETGIRFEDEGSKKGGM</sequence>
<proteinExistence type="predicted"/>
<accession>A0A0L6VFH0</accession>
<organism evidence="1 2">
    <name type="scientific">Puccinia sorghi</name>
    <dbReference type="NCBI Taxonomy" id="27349"/>
    <lineage>
        <taxon>Eukaryota</taxon>
        <taxon>Fungi</taxon>
        <taxon>Dikarya</taxon>
        <taxon>Basidiomycota</taxon>
        <taxon>Pucciniomycotina</taxon>
        <taxon>Pucciniomycetes</taxon>
        <taxon>Pucciniales</taxon>
        <taxon>Pucciniaceae</taxon>
        <taxon>Puccinia</taxon>
    </lineage>
</organism>
<keyword evidence="2" id="KW-1185">Reference proteome</keyword>
<dbReference type="VEuPathDB" id="FungiDB:VP01_1709g3"/>
<gene>
    <name evidence="1" type="ORF">VP01_1709g3</name>
</gene>
<evidence type="ECO:0000313" key="1">
    <source>
        <dbReference type="EMBL" id="KNZ59536.1"/>
    </source>
</evidence>
<dbReference type="Proteomes" id="UP000037035">
    <property type="component" value="Unassembled WGS sequence"/>
</dbReference>
<reference evidence="1 2" key="1">
    <citation type="submission" date="2015-08" db="EMBL/GenBank/DDBJ databases">
        <title>Next Generation Sequencing and Analysis of the Genome of Puccinia sorghi L Schw, the Causal Agent of Maize Common Rust.</title>
        <authorList>
            <person name="Rochi L."/>
            <person name="Burguener G."/>
            <person name="Darino M."/>
            <person name="Turjanski A."/>
            <person name="Kreff E."/>
            <person name="Dieguez M.J."/>
            <person name="Sacco F."/>
        </authorList>
    </citation>
    <scope>NUCLEOTIDE SEQUENCE [LARGE SCALE GENOMIC DNA]</scope>
    <source>
        <strain evidence="1 2">RO10H11247</strain>
    </source>
</reference>
<comment type="caution">
    <text evidence="1">The sequence shown here is derived from an EMBL/GenBank/DDBJ whole genome shotgun (WGS) entry which is preliminary data.</text>
</comment>